<name>A0A101LXI7_PICGL</name>
<reference evidence="1" key="1">
    <citation type="journal article" date="2015" name="Genome Biol. Evol.">
        <title>Organellar Genomes of White Spruce (Picea glauca): Assembly and Annotation.</title>
        <authorList>
            <person name="Jackman S.D."/>
            <person name="Warren R.L."/>
            <person name="Gibb E.A."/>
            <person name="Vandervalk B.P."/>
            <person name="Mohamadi H."/>
            <person name="Chu J."/>
            <person name="Raymond A."/>
            <person name="Pleasance S."/>
            <person name="Coope R."/>
            <person name="Wildung M.R."/>
            <person name="Ritland C.E."/>
            <person name="Bousquet J."/>
            <person name="Jones S.J."/>
            <person name="Bohlmann J."/>
            <person name="Birol I."/>
        </authorList>
    </citation>
    <scope>NUCLEOTIDE SEQUENCE [LARGE SCALE GENOMIC DNA]</scope>
    <source>
        <tissue evidence="1">Flushing bud</tissue>
    </source>
</reference>
<dbReference type="AlphaFoldDB" id="A0A101LXI7"/>
<accession>A0A101LXI7</accession>
<organism evidence="1">
    <name type="scientific">Picea glauca</name>
    <name type="common">White spruce</name>
    <name type="synonym">Pinus glauca</name>
    <dbReference type="NCBI Taxonomy" id="3330"/>
    <lineage>
        <taxon>Eukaryota</taxon>
        <taxon>Viridiplantae</taxon>
        <taxon>Streptophyta</taxon>
        <taxon>Embryophyta</taxon>
        <taxon>Tracheophyta</taxon>
        <taxon>Spermatophyta</taxon>
        <taxon>Pinopsida</taxon>
        <taxon>Pinidae</taxon>
        <taxon>Conifers I</taxon>
        <taxon>Pinales</taxon>
        <taxon>Pinaceae</taxon>
        <taxon>Picea</taxon>
    </lineage>
</organism>
<proteinExistence type="predicted"/>
<comment type="caution">
    <text evidence="1">The sequence shown here is derived from an EMBL/GenBank/DDBJ whole genome shotgun (WGS) entry which is preliminary data.</text>
</comment>
<geneLocation type="mitochondrion" evidence="1"/>
<keyword evidence="1" id="KW-0496">Mitochondrion</keyword>
<sequence length="84" mass="9464">MSCLWIGSFYHAYDCITSSNDIPGERGVALKSIILSDLFTGSLFFTLLRQTHLLFLFIEELALGGICIYLDACHCFSKVSHYHV</sequence>
<gene>
    <name evidence="1" type="ORF">ABT39_MTgene6192</name>
</gene>
<dbReference type="EMBL" id="LKAM01000008">
    <property type="protein sequence ID" value="KUM47186.1"/>
    <property type="molecule type" value="Genomic_DNA"/>
</dbReference>
<protein>
    <submittedName>
        <fullName evidence="1">Uncharacterized protein</fullName>
    </submittedName>
</protein>
<evidence type="ECO:0000313" key="1">
    <source>
        <dbReference type="EMBL" id="KUM47186.1"/>
    </source>
</evidence>